<proteinExistence type="predicted"/>
<organism evidence="2 3">
    <name type="scientific">Flavonifractor plautii 1_3_50AFAA</name>
    <dbReference type="NCBI Taxonomy" id="742738"/>
    <lineage>
        <taxon>Bacteria</taxon>
        <taxon>Bacillati</taxon>
        <taxon>Bacillota</taxon>
        <taxon>Clostridia</taxon>
        <taxon>Eubacteriales</taxon>
        <taxon>Oscillospiraceae</taxon>
        <taxon>Flavonifractor</taxon>
    </lineage>
</organism>
<comment type="caution">
    <text evidence="2">The sequence shown here is derived from an EMBL/GenBank/DDBJ whole genome shotgun (WGS) entry which is preliminary data.</text>
</comment>
<dbReference type="Gene3D" id="1.20.120.430">
    <property type="entry name" value="tRNA modification GTPase MnmE domain 2"/>
    <property type="match status" value="1"/>
</dbReference>
<evidence type="ECO:0000313" key="3">
    <source>
        <dbReference type="Proteomes" id="UP000029585"/>
    </source>
</evidence>
<dbReference type="eggNOG" id="COG0486">
    <property type="taxonomic scope" value="Bacteria"/>
</dbReference>
<accession>A0A096AXA4</accession>
<dbReference type="HOGENOM" id="CLU_1988778_0_0_9"/>
<dbReference type="Pfam" id="PF12631">
    <property type="entry name" value="MnmE_helical"/>
    <property type="match status" value="1"/>
</dbReference>
<sequence length="125" mass="12933">MPDQQVRPPLAFAPEELRSRFPHLCVVSAATGAGLDALGETVAALFPAGGAESAGELLTNARQADAARRALEAVTRASESLEAGITPDALLTDAEEALAALGELTGASVREDVTARIFERFCVGK</sequence>
<dbReference type="AlphaFoldDB" id="A0A096AXA4"/>
<feature type="domain" description="MnmE helical" evidence="1">
    <location>
        <begin position="22"/>
        <end position="122"/>
    </location>
</feature>
<evidence type="ECO:0000259" key="1">
    <source>
        <dbReference type="Pfam" id="PF12631"/>
    </source>
</evidence>
<reference evidence="2 3" key="1">
    <citation type="submission" date="2011-08" db="EMBL/GenBank/DDBJ databases">
        <title>The Genome Sequence of Clostridium orbiscindens 1_3_50AFAA.</title>
        <authorList>
            <consortium name="The Broad Institute Genome Sequencing Platform"/>
            <person name="Earl A."/>
            <person name="Ward D."/>
            <person name="Feldgarden M."/>
            <person name="Gevers D."/>
            <person name="Daigneault M."/>
            <person name="Strauss J."/>
            <person name="Allen-Vercoe E."/>
            <person name="Young S.K."/>
            <person name="Zeng Q."/>
            <person name="Gargeya S."/>
            <person name="Fitzgerald M."/>
            <person name="Haas B."/>
            <person name="Abouelleil A."/>
            <person name="Alvarado L."/>
            <person name="Arachchi H.M."/>
            <person name="Berlin A."/>
            <person name="Brown A."/>
            <person name="Chapman S.B."/>
            <person name="Chen Z."/>
            <person name="Dunbar C."/>
            <person name="Freedman E."/>
            <person name="Gearin G."/>
            <person name="Gellesch M."/>
            <person name="Goldberg J."/>
            <person name="Griggs A."/>
            <person name="Gujja S."/>
            <person name="Heiman D."/>
            <person name="Howarth C."/>
            <person name="Larson L."/>
            <person name="Lui A."/>
            <person name="MacDonald P.J.P."/>
            <person name="Montmayeur A."/>
            <person name="Murphy C."/>
            <person name="Neiman D."/>
            <person name="Pearson M."/>
            <person name="Priest M."/>
            <person name="Roberts A."/>
            <person name="Saif S."/>
            <person name="Shea T."/>
            <person name="Shenoy N."/>
            <person name="Sisk P."/>
            <person name="Stolte C."/>
            <person name="Sykes S."/>
            <person name="Wortman J."/>
            <person name="Nusbaum C."/>
            <person name="Birren B."/>
        </authorList>
    </citation>
    <scope>NUCLEOTIDE SEQUENCE [LARGE SCALE GENOMIC DNA]</scope>
    <source>
        <strain evidence="2 3">1_3_50AFAA</strain>
    </source>
</reference>
<dbReference type="GO" id="GO:0030488">
    <property type="term" value="P:tRNA methylation"/>
    <property type="evidence" value="ECO:0007669"/>
    <property type="project" value="TreeGrafter"/>
</dbReference>
<dbReference type="PANTHER" id="PTHR42714:SF2">
    <property type="entry name" value="TRNA MODIFICATION GTPASE GTPBP3, MITOCHONDRIAL"/>
    <property type="match status" value="1"/>
</dbReference>
<dbReference type="EMBL" id="ADLO01000159">
    <property type="protein sequence ID" value="KGF51296.1"/>
    <property type="molecule type" value="Genomic_DNA"/>
</dbReference>
<dbReference type="SUPFAM" id="SSF116878">
    <property type="entry name" value="TrmE connector domain"/>
    <property type="match status" value="1"/>
</dbReference>
<dbReference type="PANTHER" id="PTHR42714">
    <property type="entry name" value="TRNA MODIFICATION GTPASE GTPBP3"/>
    <property type="match status" value="1"/>
</dbReference>
<dbReference type="Gene3D" id="3.40.50.300">
    <property type="entry name" value="P-loop containing nucleotide triphosphate hydrolases"/>
    <property type="match status" value="1"/>
</dbReference>
<evidence type="ECO:0000313" key="2">
    <source>
        <dbReference type="EMBL" id="KGF51296.1"/>
    </source>
</evidence>
<dbReference type="PATRIC" id="fig|742738.3.peg.4387"/>
<keyword evidence="3" id="KW-1185">Reference proteome</keyword>
<dbReference type="InterPro" id="IPR025867">
    <property type="entry name" value="MnmE_helical"/>
</dbReference>
<dbReference type="Proteomes" id="UP000029585">
    <property type="component" value="Unassembled WGS sequence"/>
</dbReference>
<gene>
    <name evidence="2" type="ORF">HMPREF9460_04293</name>
</gene>
<dbReference type="InterPro" id="IPR027417">
    <property type="entry name" value="P-loop_NTPase"/>
</dbReference>
<dbReference type="InterPro" id="IPR027368">
    <property type="entry name" value="MnmE_dom2"/>
</dbReference>
<name>A0A096AXA4_FLAPL</name>
<dbReference type="GO" id="GO:0005829">
    <property type="term" value="C:cytosol"/>
    <property type="evidence" value="ECO:0007669"/>
    <property type="project" value="TreeGrafter"/>
</dbReference>
<dbReference type="GO" id="GO:0002098">
    <property type="term" value="P:tRNA wobble uridine modification"/>
    <property type="evidence" value="ECO:0007669"/>
    <property type="project" value="TreeGrafter"/>
</dbReference>
<protein>
    <recommendedName>
        <fullName evidence="1">MnmE helical domain-containing protein</fullName>
    </recommendedName>
</protein>